<protein>
    <submittedName>
        <fullName evidence="7">Flavocytochrome c</fullName>
    </submittedName>
</protein>
<comment type="similarity">
    <text evidence="5">Belongs to the FAD-dependent oxidoreductase 2 family. FRD/SDH subfamily.</text>
</comment>
<dbReference type="PRINTS" id="PR00411">
    <property type="entry name" value="PNDRDTASEI"/>
</dbReference>
<dbReference type="RefSeq" id="WP_015778715.1">
    <property type="nucleotide sequence ID" value="NC_013170.1"/>
</dbReference>
<evidence type="ECO:0000256" key="2">
    <source>
        <dbReference type="ARBA" id="ARBA00022630"/>
    </source>
</evidence>
<accession>C7MPL2</accession>
<dbReference type="Proteomes" id="UP000000954">
    <property type="component" value="Chromosome"/>
</dbReference>
<dbReference type="GO" id="GO:0033765">
    <property type="term" value="F:steroid dehydrogenase activity, acting on the CH-CH group of donors"/>
    <property type="evidence" value="ECO:0007669"/>
    <property type="project" value="UniProtKB-ARBA"/>
</dbReference>
<evidence type="ECO:0000256" key="5">
    <source>
        <dbReference type="RuleBase" id="RU366062"/>
    </source>
</evidence>
<dbReference type="SUPFAM" id="SSF51905">
    <property type="entry name" value="FAD/NAD(P)-binding domain"/>
    <property type="match status" value="1"/>
</dbReference>
<dbReference type="AlphaFoldDB" id="C7MPL2"/>
<dbReference type="NCBIfam" id="NF005064">
    <property type="entry name" value="PRK06481.1"/>
    <property type="match status" value="1"/>
</dbReference>
<dbReference type="PANTHER" id="PTHR43400">
    <property type="entry name" value="FUMARATE REDUCTASE"/>
    <property type="match status" value="1"/>
</dbReference>
<feature type="domain" description="FAD-dependent oxidoreductase 2 FAD-binding" evidence="6">
    <location>
        <begin position="54"/>
        <end position="485"/>
    </location>
</feature>
<comment type="cofactor">
    <cofactor evidence="1">
        <name>FAD</name>
        <dbReference type="ChEBI" id="CHEBI:57692"/>
    </cofactor>
</comment>
<proteinExistence type="inferred from homology"/>
<dbReference type="InterPro" id="IPR003953">
    <property type="entry name" value="FAD-dep_OxRdtase_2_FAD-bd"/>
</dbReference>
<sequence length="504" mass="52037">MSNQQIVSGTGVSRRVFLAGAAGAAALGALGVAGCSQPKGSGSSSSEGKEQSHDIIIIGAGGAGMSAAIAAYDAGVQDVILLEKAEAVGGNTSFSSSGMNASETKFQKEQGIEDSNELFAQETLDGGHNTGDPVLVHFMCDHSAATIDWLDELGIVLDNITSTGGMSVKRCHRPTDGSAVGATLVPGLESQVNNRRIEVEKSMTATELVLDDSGAVVGVKAQDSKGRETTYKAKAVIMASGGLGSNKELISKYRPDLADYSSTNQPSATGDGYTMAEAVGAELVQMDQIQIHPTVGVVEGGNSGQPAPLIAEAVRGSGAILVNQDGKRFFDEMSTRDKVSAAELEQPGKYAWEVFDQTVYDANKAIKNSYEKKGLVVTGSSLDDLASKIGVDAATLQATVDAYNAITTSGATDEFGRTKSCIAFVDGNYYAIKVTPGIHHEMGGIKINDNNEALKADGSKIPGLYAAGEVTGGIHGNNRIGGNAVCDITTFGRNVGEVVAAAIK</sequence>
<dbReference type="NCBIfam" id="TIGR01813">
    <property type="entry name" value="flavo_cyto_c"/>
    <property type="match status" value="1"/>
</dbReference>
<dbReference type="SUPFAM" id="SSF56425">
    <property type="entry name" value="Succinate dehydrogenase/fumarate reductase flavoprotein, catalytic domain"/>
    <property type="match status" value="1"/>
</dbReference>
<gene>
    <name evidence="7" type="ordered locus">Ccur_11650</name>
</gene>
<evidence type="ECO:0000313" key="8">
    <source>
        <dbReference type="Proteomes" id="UP000000954"/>
    </source>
</evidence>
<evidence type="ECO:0000259" key="6">
    <source>
        <dbReference type="Pfam" id="PF00890"/>
    </source>
</evidence>
<dbReference type="InterPro" id="IPR027477">
    <property type="entry name" value="Succ_DH/fumarate_Rdtase_cat_sf"/>
</dbReference>
<dbReference type="STRING" id="469378.Ccur_11650"/>
<dbReference type="InterPro" id="IPR010960">
    <property type="entry name" value="Flavocytochrome_c"/>
</dbReference>
<reference evidence="7 8" key="1">
    <citation type="journal article" date="2009" name="Stand. Genomic Sci.">
        <title>Complete genome sequence of Cryptobacterium curtum type strain (12-3).</title>
        <authorList>
            <person name="Mavrommatis K."/>
            <person name="Pukall R."/>
            <person name="Rohde C."/>
            <person name="Chen F."/>
            <person name="Sims D."/>
            <person name="Brettin T."/>
            <person name="Kuske C."/>
            <person name="Detter J.C."/>
            <person name="Han C."/>
            <person name="Lapidus A."/>
            <person name="Copeland A."/>
            <person name="Glavina Del Rio T."/>
            <person name="Nolan M."/>
            <person name="Lucas S."/>
            <person name="Tice H."/>
            <person name="Cheng J.F."/>
            <person name="Bruce D."/>
            <person name="Goodwin L."/>
            <person name="Pitluck S."/>
            <person name="Ovchinnikova G."/>
            <person name="Pati A."/>
            <person name="Ivanova N."/>
            <person name="Chen A."/>
            <person name="Palaniappan K."/>
            <person name="Chain P."/>
            <person name="D'haeseleer P."/>
            <person name="Goker M."/>
            <person name="Bristow J."/>
            <person name="Eisen J.A."/>
            <person name="Markowitz V."/>
            <person name="Hugenholtz P."/>
            <person name="Rohde M."/>
            <person name="Klenk H.P."/>
            <person name="Kyrpides N.C."/>
        </authorList>
    </citation>
    <scope>NUCLEOTIDE SEQUENCE [LARGE SCALE GENOMIC DNA]</scope>
    <source>
        <strain evidence="8">ATCC 700683 / DSM 15641 / 12-3</strain>
    </source>
</reference>
<dbReference type="GO" id="GO:0010181">
    <property type="term" value="F:FMN binding"/>
    <property type="evidence" value="ECO:0007669"/>
    <property type="project" value="InterPro"/>
</dbReference>
<dbReference type="InterPro" id="IPR036188">
    <property type="entry name" value="FAD/NAD-bd_sf"/>
</dbReference>
<dbReference type="InterPro" id="IPR050315">
    <property type="entry name" value="FAD-oxidoreductase_2"/>
</dbReference>
<name>C7MPL2_CRYCD</name>
<dbReference type="PROSITE" id="PS51318">
    <property type="entry name" value="TAT"/>
    <property type="match status" value="1"/>
</dbReference>
<dbReference type="PRINTS" id="PR00368">
    <property type="entry name" value="FADPNR"/>
</dbReference>
<evidence type="ECO:0000256" key="1">
    <source>
        <dbReference type="ARBA" id="ARBA00001974"/>
    </source>
</evidence>
<evidence type="ECO:0000256" key="4">
    <source>
        <dbReference type="ARBA" id="ARBA00023002"/>
    </source>
</evidence>
<dbReference type="PANTHER" id="PTHR43400:SF7">
    <property type="entry name" value="FAD-DEPENDENT OXIDOREDUCTASE 2 FAD BINDING DOMAIN-CONTAINING PROTEIN"/>
    <property type="match status" value="1"/>
</dbReference>
<dbReference type="eggNOG" id="COG1053">
    <property type="taxonomic scope" value="Bacteria"/>
</dbReference>
<keyword evidence="4 5" id="KW-0560">Oxidoreductase</keyword>
<evidence type="ECO:0000256" key="3">
    <source>
        <dbReference type="ARBA" id="ARBA00022827"/>
    </source>
</evidence>
<evidence type="ECO:0000313" key="7">
    <source>
        <dbReference type="EMBL" id="ACU94852.1"/>
    </source>
</evidence>
<keyword evidence="3 5" id="KW-0274">FAD</keyword>
<dbReference type="KEGG" id="ccu:Ccur_11650"/>
<dbReference type="Pfam" id="PF00890">
    <property type="entry name" value="FAD_binding_2"/>
    <property type="match status" value="1"/>
</dbReference>
<dbReference type="HOGENOM" id="CLU_011398_4_5_11"/>
<dbReference type="EMBL" id="CP001682">
    <property type="protein sequence ID" value="ACU94852.1"/>
    <property type="molecule type" value="Genomic_DNA"/>
</dbReference>
<dbReference type="Gene3D" id="3.90.700.10">
    <property type="entry name" value="Succinate dehydrogenase/fumarate reductase flavoprotein, catalytic domain"/>
    <property type="match status" value="1"/>
</dbReference>
<dbReference type="InterPro" id="IPR006311">
    <property type="entry name" value="TAT_signal"/>
</dbReference>
<keyword evidence="2 5" id="KW-0285">Flavoprotein</keyword>
<dbReference type="Gene3D" id="3.50.50.60">
    <property type="entry name" value="FAD/NAD(P)-binding domain"/>
    <property type="match status" value="1"/>
</dbReference>
<keyword evidence="8" id="KW-1185">Reference proteome</keyword>
<organism evidence="7 8">
    <name type="scientific">Cryptobacterium curtum (strain ATCC 700683 / DSM 15641 / CCUG 43107 / 12-3)</name>
    <dbReference type="NCBI Taxonomy" id="469378"/>
    <lineage>
        <taxon>Bacteria</taxon>
        <taxon>Bacillati</taxon>
        <taxon>Actinomycetota</taxon>
        <taxon>Coriobacteriia</taxon>
        <taxon>Eggerthellales</taxon>
        <taxon>Eggerthellaceae</taxon>
        <taxon>Cryptobacterium</taxon>
    </lineage>
</organism>
<dbReference type="OrthoDB" id="9805351at2"/>
<dbReference type="FunFam" id="3.90.700.10:FF:000007">
    <property type="entry name" value="NADH-dependent fumarate reductase"/>
    <property type="match status" value="1"/>
</dbReference>